<dbReference type="Proteomes" id="UP000293719">
    <property type="component" value="Chromosome"/>
</dbReference>
<dbReference type="SMART" id="SM00155">
    <property type="entry name" value="PLDc"/>
    <property type="match status" value="2"/>
</dbReference>
<keyword evidence="4" id="KW-0964">Secreted</keyword>
<keyword evidence="9" id="KW-1185">Reference proteome</keyword>
<evidence type="ECO:0000256" key="3">
    <source>
        <dbReference type="ARBA" id="ARBA00018392"/>
    </source>
</evidence>
<evidence type="ECO:0000313" key="8">
    <source>
        <dbReference type="EMBL" id="QBK29818.1"/>
    </source>
</evidence>
<comment type="function">
    <text evidence="1">Could be a virulence factor.</text>
</comment>
<feature type="region of interest" description="Disordered" evidence="6">
    <location>
        <begin position="252"/>
        <end position="286"/>
    </location>
</feature>
<dbReference type="PROSITE" id="PS50035">
    <property type="entry name" value="PLD"/>
    <property type="match status" value="2"/>
</dbReference>
<evidence type="ECO:0000313" key="9">
    <source>
        <dbReference type="Proteomes" id="UP000293719"/>
    </source>
</evidence>
<dbReference type="Gene3D" id="3.30.870.10">
    <property type="entry name" value="Endonuclease Chain A"/>
    <property type="match status" value="2"/>
</dbReference>
<dbReference type="KEGG" id="rpod:E0E05_03905"/>
<dbReference type="GO" id="GO:0005576">
    <property type="term" value="C:extracellular region"/>
    <property type="evidence" value="ECO:0007669"/>
    <property type="project" value="UniProtKB-SubCell"/>
</dbReference>
<feature type="compositionally biased region" description="Basic and acidic residues" evidence="6">
    <location>
        <begin position="252"/>
        <end position="273"/>
    </location>
</feature>
<dbReference type="EMBL" id="CP036532">
    <property type="protein sequence ID" value="QBK29818.1"/>
    <property type="molecule type" value="Genomic_DNA"/>
</dbReference>
<evidence type="ECO:0000256" key="1">
    <source>
        <dbReference type="ARBA" id="ARBA00003145"/>
    </source>
</evidence>
<proteinExistence type="predicted"/>
<dbReference type="CDD" id="cd09105">
    <property type="entry name" value="PLDc_vPLD1_2_like_2"/>
    <property type="match status" value="1"/>
</dbReference>
<accession>A0A4V1A3P3</accession>
<protein>
    <recommendedName>
        <fullName evidence="3">Phospholipase D</fullName>
    </recommendedName>
    <alternativeName>
        <fullName evidence="5">Choline phosphatase</fullName>
    </alternativeName>
</protein>
<dbReference type="GeneID" id="90766430"/>
<gene>
    <name evidence="8" type="ORF">E0E05_03905</name>
</gene>
<sequence>MAQNNESLRHFITAEEAFPEMEALVLSATERLCCGLHIFSPRTKMRSRQAHRSGIVDWGGLLADALSRGVHIRILLNDFDPVGAPDMHASVWERIGLFGEALADLDASARGRLEMLVAHPGGQAGFVLRAAIWPKVRAMMRSTRRQFAEEGRPLPPGLRPDLPGDATIAWWPPRPNFTQTMHQKFLVADGRRAVLGGLDIDERRYDDPGHRRKADQTWHDVSVSFEGDPAADLQAHFDTCWKAVRRDGASHADAYRRQHPESPIKFVEPDPGSKGETGPPALPDRNGLRIAVTRPVMGRSPLRFGPSPRQCSLERVHVDLIGSARRLLYLETQFFRSSIIRDALAAAMARNQGLHVIMLLPGAPDVVAYDGKKSGVHRYGEWLQMRALNRLSSQFPDRFGAFSLTNDRTRSEQHERDALHGKAMVYVHSKLAVADDRSAIVSSANLNARSMQWDIEAGIAVDDARFAAALRTDLWRSHLGDVAMTLDPNDDPAGALAVWHEQAAERRAAGSAPAKAGVVPFPLERTRRFAKRHIFLPEQLV</sequence>
<feature type="domain" description="PLD phosphodiesterase" evidence="7">
    <location>
        <begin position="423"/>
        <end position="450"/>
    </location>
</feature>
<dbReference type="GO" id="GO:0030572">
    <property type="term" value="F:phosphatidyltransferase activity"/>
    <property type="evidence" value="ECO:0007669"/>
    <property type="project" value="UniProtKB-ARBA"/>
</dbReference>
<organism evidence="8 9">
    <name type="scientific">Roseitalea porphyridii</name>
    <dbReference type="NCBI Taxonomy" id="1852022"/>
    <lineage>
        <taxon>Bacteria</taxon>
        <taxon>Pseudomonadati</taxon>
        <taxon>Pseudomonadota</taxon>
        <taxon>Alphaproteobacteria</taxon>
        <taxon>Hyphomicrobiales</taxon>
        <taxon>Ahrensiaceae</taxon>
        <taxon>Roseitalea</taxon>
    </lineage>
</organism>
<dbReference type="SUPFAM" id="SSF56024">
    <property type="entry name" value="Phospholipase D/nuclease"/>
    <property type="match status" value="2"/>
</dbReference>
<evidence type="ECO:0000256" key="5">
    <source>
        <dbReference type="ARBA" id="ARBA00029594"/>
    </source>
</evidence>
<dbReference type="InterPro" id="IPR001736">
    <property type="entry name" value="PLipase_D/transphosphatidylase"/>
</dbReference>
<feature type="domain" description="PLD phosphodiesterase" evidence="7">
    <location>
        <begin position="177"/>
        <end position="204"/>
    </location>
</feature>
<dbReference type="GO" id="GO:0032049">
    <property type="term" value="P:cardiolipin biosynthetic process"/>
    <property type="evidence" value="ECO:0007669"/>
    <property type="project" value="UniProtKB-ARBA"/>
</dbReference>
<dbReference type="PANTHER" id="PTHR21248:SF22">
    <property type="entry name" value="PHOSPHOLIPASE D"/>
    <property type="match status" value="1"/>
</dbReference>
<evidence type="ECO:0000256" key="4">
    <source>
        <dbReference type="ARBA" id="ARBA00022525"/>
    </source>
</evidence>
<dbReference type="OrthoDB" id="8828485at2"/>
<dbReference type="PANTHER" id="PTHR21248">
    <property type="entry name" value="CARDIOLIPIN SYNTHASE"/>
    <property type="match status" value="1"/>
</dbReference>
<name>A0A4V1A3P3_9HYPH</name>
<evidence type="ECO:0000256" key="2">
    <source>
        <dbReference type="ARBA" id="ARBA00004613"/>
    </source>
</evidence>
<dbReference type="Pfam" id="PF13091">
    <property type="entry name" value="PLDc_2"/>
    <property type="match status" value="1"/>
</dbReference>
<evidence type="ECO:0000259" key="7">
    <source>
        <dbReference type="PROSITE" id="PS50035"/>
    </source>
</evidence>
<evidence type="ECO:0000256" key="6">
    <source>
        <dbReference type="SAM" id="MobiDB-lite"/>
    </source>
</evidence>
<comment type="subcellular location">
    <subcellularLocation>
        <location evidence="2">Secreted</location>
    </subcellularLocation>
</comment>
<dbReference type="InterPro" id="IPR025202">
    <property type="entry name" value="PLD-like_dom"/>
</dbReference>
<dbReference type="Pfam" id="PF00614">
    <property type="entry name" value="PLDc"/>
    <property type="match status" value="1"/>
</dbReference>
<dbReference type="AlphaFoldDB" id="A0A4V1A3P3"/>
<reference evidence="8 9" key="1">
    <citation type="journal article" date="2017" name="Int. J. Syst. Evol. Microbiol.">
        <title>Roseitalea porphyridii gen. nov., sp. nov., isolated from a red alga, and reclassification of Hoeflea suaedae Chung et al. 2013 as Pseudohoeflea suaedae gen. nov., comb. nov.</title>
        <authorList>
            <person name="Hyeon J.W."/>
            <person name="Jeong S.E."/>
            <person name="Baek K."/>
            <person name="Jeon C.O."/>
        </authorList>
    </citation>
    <scope>NUCLEOTIDE SEQUENCE [LARGE SCALE GENOMIC DNA]</scope>
    <source>
        <strain evidence="8 9">MA7-20</strain>
    </source>
</reference>
<dbReference type="RefSeq" id="WP_131615532.1">
    <property type="nucleotide sequence ID" value="NZ_CP036532.1"/>
</dbReference>